<sequence>MDNAELYSKNHRVQFDEATFVLENYINAIKWKNGDSILDVGSGSGEVTMEVLAPLLPHDFGKLVGLDISPEMVNHAKKQNKNPKIDFIECDIAFENITNTVQEKFDHIFSFFCLNWVQNQKQTVKNMYNLLKPGGDMLLAIVTKSTNYDIYESMVTYTKWSKFLMNSEEYISPYHHCTDPEAVYEKMLVDEGFEVKICREQQRFMIFSDLSELRNSFIAINPFVKKLPEDLQPTYVEDYMKELYNFNYFHRLDSGEIVLKIPLRICTVLASKP</sequence>
<dbReference type="PANTHER" id="PTHR43861">
    <property type="entry name" value="TRANS-ACONITATE 2-METHYLTRANSFERASE-RELATED"/>
    <property type="match status" value="1"/>
</dbReference>
<evidence type="ECO:0000256" key="1">
    <source>
        <dbReference type="ARBA" id="ARBA00022603"/>
    </source>
</evidence>
<dbReference type="CDD" id="cd02440">
    <property type="entry name" value="AdoMet_MTases"/>
    <property type="match status" value="1"/>
</dbReference>
<dbReference type="Pfam" id="PF13649">
    <property type="entry name" value="Methyltransf_25"/>
    <property type="match status" value="1"/>
</dbReference>
<evidence type="ECO:0000313" key="4">
    <source>
        <dbReference type="Proteomes" id="UP000695000"/>
    </source>
</evidence>
<dbReference type="GeneID" id="108565351"/>
<dbReference type="InterPro" id="IPR041698">
    <property type="entry name" value="Methyltransf_25"/>
</dbReference>
<accession>A0ABM1N0B0</accession>
<keyword evidence="1" id="KW-0489">Methyltransferase</keyword>
<reference evidence="5" key="1">
    <citation type="submission" date="2025-08" db="UniProtKB">
        <authorList>
            <consortium name="RefSeq"/>
        </authorList>
    </citation>
    <scope>IDENTIFICATION</scope>
    <source>
        <tissue evidence="5">Whole Larva</tissue>
    </source>
</reference>
<dbReference type="Gene3D" id="3.40.50.150">
    <property type="entry name" value="Vaccinia Virus protein VP39"/>
    <property type="match status" value="1"/>
</dbReference>
<keyword evidence="2" id="KW-0808">Transferase</keyword>
<dbReference type="RefSeq" id="XP_017780260.1">
    <property type="nucleotide sequence ID" value="XM_017924771.1"/>
</dbReference>
<dbReference type="Proteomes" id="UP000695000">
    <property type="component" value="Unplaced"/>
</dbReference>
<feature type="domain" description="Methyltransferase" evidence="3">
    <location>
        <begin position="37"/>
        <end position="135"/>
    </location>
</feature>
<name>A0ABM1N0B0_NICVS</name>
<dbReference type="PANTHER" id="PTHR43861:SF1">
    <property type="entry name" value="TRANS-ACONITATE 2-METHYLTRANSFERASE"/>
    <property type="match status" value="1"/>
</dbReference>
<keyword evidence="4" id="KW-1185">Reference proteome</keyword>
<dbReference type="SUPFAM" id="SSF53335">
    <property type="entry name" value="S-adenosyl-L-methionine-dependent methyltransferases"/>
    <property type="match status" value="1"/>
</dbReference>
<evidence type="ECO:0000259" key="3">
    <source>
        <dbReference type="Pfam" id="PF13649"/>
    </source>
</evidence>
<gene>
    <name evidence="5" type="primary">LOC108565351</name>
</gene>
<dbReference type="InterPro" id="IPR029063">
    <property type="entry name" value="SAM-dependent_MTases_sf"/>
</dbReference>
<organism evidence="4 5">
    <name type="scientific">Nicrophorus vespilloides</name>
    <name type="common">Boreal carrion beetle</name>
    <dbReference type="NCBI Taxonomy" id="110193"/>
    <lineage>
        <taxon>Eukaryota</taxon>
        <taxon>Metazoa</taxon>
        <taxon>Ecdysozoa</taxon>
        <taxon>Arthropoda</taxon>
        <taxon>Hexapoda</taxon>
        <taxon>Insecta</taxon>
        <taxon>Pterygota</taxon>
        <taxon>Neoptera</taxon>
        <taxon>Endopterygota</taxon>
        <taxon>Coleoptera</taxon>
        <taxon>Polyphaga</taxon>
        <taxon>Staphyliniformia</taxon>
        <taxon>Silphidae</taxon>
        <taxon>Nicrophorinae</taxon>
        <taxon>Nicrophorus</taxon>
    </lineage>
</organism>
<proteinExistence type="predicted"/>
<evidence type="ECO:0000313" key="5">
    <source>
        <dbReference type="RefSeq" id="XP_017780260.1"/>
    </source>
</evidence>
<evidence type="ECO:0000256" key="2">
    <source>
        <dbReference type="ARBA" id="ARBA00022679"/>
    </source>
</evidence>
<protein>
    <submittedName>
        <fullName evidence="5">Juvenile hormone acid O-methyltransferase-like</fullName>
    </submittedName>
</protein>